<dbReference type="EMBL" id="CM047592">
    <property type="protein sequence ID" value="KAI9917751.1"/>
    <property type="molecule type" value="Genomic_DNA"/>
</dbReference>
<sequence length="152" mass="15462">MGVASALVFANLGTAYGTAKSGVGIASMGVMRTELAMRNIVPVVMAGVLGICGLIVAVIIKGSIDPPNGNVPMYGSYSGFEHLAAGLCCGFSGLAAGMAISVVGDASVRPVGQQEKLFVNMILILIFAETLGLYGLIVALILLQKKSDCPSV</sequence>
<evidence type="ECO:0000313" key="1">
    <source>
        <dbReference type="EMBL" id="KAI9917751.1"/>
    </source>
</evidence>
<protein>
    <submittedName>
        <fullName evidence="1">Uncharacterized protein</fullName>
    </submittedName>
</protein>
<dbReference type="Proteomes" id="UP001163321">
    <property type="component" value="Chromosome 13"/>
</dbReference>
<accession>A0ACC0WJ57</accession>
<name>A0ACC0WJ57_9STRA</name>
<keyword evidence="2" id="KW-1185">Reference proteome</keyword>
<reference evidence="1 2" key="1">
    <citation type="journal article" date="2022" name="bioRxiv">
        <title>The genome of the oomycete Peronosclerospora sorghi, a cosmopolitan pathogen of maize and sorghum, is inflated with dispersed pseudogenes.</title>
        <authorList>
            <person name="Fletcher K."/>
            <person name="Martin F."/>
            <person name="Isakeit T."/>
            <person name="Cavanaugh K."/>
            <person name="Magill C."/>
            <person name="Michelmore R."/>
        </authorList>
    </citation>
    <scope>NUCLEOTIDE SEQUENCE [LARGE SCALE GENOMIC DNA]</scope>
    <source>
        <strain evidence="1">P6</strain>
    </source>
</reference>
<organism evidence="1 2">
    <name type="scientific">Peronosclerospora sorghi</name>
    <dbReference type="NCBI Taxonomy" id="230839"/>
    <lineage>
        <taxon>Eukaryota</taxon>
        <taxon>Sar</taxon>
        <taxon>Stramenopiles</taxon>
        <taxon>Oomycota</taxon>
        <taxon>Peronosporomycetes</taxon>
        <taxon>Peronosporales</taxon>
        <taxon>Peronosporaceae</taxon>
        <taxon>Peronosclerospora</taxon>
    </lineage>
</organism>
<proteinExistence type="predicted"/>
<gene>
    <name evidence="1" type="ORF">PsorP6_012977</name>
</gene>
<comment type="caution">
    <text evidence="1">The sequence shown here is derived from an EMBL/GenBank/DDBJ whole genome shotgun (WGS) entry which is preliminary data.</text>
</comment>
<evidence type="ECO:0000313" key="2">
    <source>
        <dbReference type="Proteomes" id="UP001163321"/>
    </source>
</evidence>